<evidence type="ECO:0000313" key="1">
    <source>
        <dbReference type="EMBL" id="EST18795.1"/>
    </source>
</evidence>
<dbReference type="EMBL" id="AWQX01000386">
    <property type="protein sequence ID" value="EST18795.1"/>
    <property type="molecule type" value="Genomic_DNA"/>
</dbReference>
<reference evidence="1 2" key="1">
    <citation type="journal article" date="2014" name="Genome Announc.">
        <title>Draft Genome Sequence of Streptomyces roseochromogenes subsp. oscitans DS 12.976, Producer of the Aminocoumarin Antibiotic Clorobiocin.</title>
        <authorList>
            <person name="Ruckert C."/>
            <person name="Kalinowski J."/>
            <person name="Heide L."/>
            <person name="Apel A.K."/>
        </authorList>
    </citation>
    <scope>NUCLEOTIDE SEQUENCE [LARGE SCALE GENOMIC DNA]</scope>
    <source>
        <strain evidence="1 2">DS 12.976</strain>
    </source>
</reference>
<protein>
    <submittedName>
        <fullName evidence="1">Uncharacterized protein</fullName>
    </submittedName>
</protein>
<dbReference type="HOGENOM" id="CLU_2902473_0_0_11"/>
<proteinExistence type="predicted"/>
<sequence>MASFLNPAMRVPAVERPSRGDAFHMNALFYLTVRLSILCGGQRLREPTKAGWRRRTHADREL</sequence>
<keyword evidence="2" id="KW-1185">Reference proteome</keyword>
<organism evidence="1 2">
    <name type="scientific">Streptomyces roseochromogenus subsp. oscitans DS 12.976</name>
    <dbReference type="NCBI Taxonomy" id="1352936"/>
    <lineage>
        <taxon>Bacteria</taxon>
        <taxon>Bacillati</taxon>
        <taxon>Actinomycetota</taxon>
        <taxon>Actinomycetes</taxon>
        <taxon>Kitasatosporales</taxon>
        <taxon>Streptomycetaceae</taxon>
        <taxon>Streptomyces</taxon>
    </lineage>
</organism>
<dbReference type="PATRIC" id="fig|1352936.5.peg.9026"/>
<accession>V6JG30</accession>
<comment type="caution">
    <text evidence="1">The sequence shown here is derived from an EMBL/GenBank/DDBJ whole genome shotgun (WGS) entry which is preliminary data.</text>
</comment>
<name>V6JG30_STRRC</name>
<dbReference type="AlphaFoldDB" id="V6JG30"/>
<dbReference type="Proteomes" id="UP000017984">
    <property type="component" value="Chromosome"/>
</dbReference>
<evidence type="ECO:0000313" key="2">
    <source>
        <dbReference type="Proteomes" id="UP000017984"/>
    </source>
</evidence>
<gene>
    <name evidence="1" type="ORF">M878_43560</name>
</gene>